<dbReference type="Pfam" id="PF13709">
    <property type="entry name" value="DUF4159"/>
    <property type="match status" value="1"/>
</dbReference>
<dbReference type="InterPro" id="IPR029062">
    <property type="entry name" value="Class_I_gatase-like"/>
</dbReference>
<dbReference type="PANTHER" id="PTHR37464">
    <property type="entry name" value="BLL2463 PROTEIN"/>
    <property type="match status" value="1"/>
</dbReference>
<reference evidence="4 5" key="1">
    <citation type="submission" date="2023-04" db="EMBL/GenBank/DDBJ databases">
        <title>Jannaschia ovalis sp. nov., a marine bacterium isolated from sea tidal flat.</title>
        <authorList>
            <person name="Kwon D.Y."/>
            <person name="Kim J.-J."/>
        </authorList>
    </citation>
    <scope>NUCLEOTIDE SEQUENCE [LARGE SCALE GENOMIC DNA]</scope>
    <source>
        <strain evidence="4 5">GRR-S6-38</strain>
    </source>
</reference>
<protein>
    <submittedName>
        <fullName evidence="4">DUF4159 domain-containing protein</fullName>
    </submittedName>
</protein>
<proteinExistence type="predicted"/>
<keyword evidence="1" id="KW-1133">Transmembrane helix</keyword>
<evidence type="ECO:0000256" key="1">
    <source>
        <dbReference type="SAM" id="Phobius"/>
    </source>
</evidence>
<gene>
    <name evidence="4" type="ORF">P8627_07545</name>
</gene>
<keyword evidence="5" id="KW-1185">Reference proteome</keyword>
<dbReference type="Proteomes" id="UP001243420">
    <property type="component" value="Chromosome"/>
</dbReference>
<dbReference type="InterPro" id="IPR011933">
    <property type="entry name" value="Double_TM_dom"/>
</dbReference>
<accession>A0ABY8LFP0</accession>
<dbReference type="PANTHER" id="PTHR37464:SF1">
    <property type="entry name" value="BLL2463 PROTEIN"/>
    <property type="match status" value="1"/>
</dbReference>
<feature type="transmembrane region" description="Helical" evidence="1">
    <location>
        <begin position="6"/>
        <end position="28"/>
    </location>
</feature>
<name>A0ABY8LFP0_9RHOB</name>
<sequence length="903" mass="95707">MNGLGNLAFTAPLLLLALVLLPILWWLLRAVPPAPIRRRFPGIVLLLGLKDDESQTATTPWWLLMLRMLALAAVILGFAGPVLNPRAAGTGTGPLVVVMDASWASARDWPARIARVEAMLRDAARAGRVAAVLPLADPLPETLPLQSAEAWIGRLPSIRPRPWAPDYAALEGYDMGGAELVWVSDGLDRPGRDALAARVIDSGRPVLGLTPARYADGLIALTVLRSGDVGARTMPIRAIGPGPSGALTELAVAEMDFAAGASEAELELSLPPELRNRVQRFEIAGERAAGAVSLTDDSLARREVALLTQAGDEAQDLLSPLYYLRNALEPTADLIEGDLETLLPAQPDVLVLADVARLSPAETAQVEDWVRDGGLLLRFAGPTLAASDLSRSEEATLMPVRLRSGGRSIGGTLSWGEPKTLRPFDEASPFFGLAIPEDVTVSSQVVAQPDPTLSDRAIAALADGTPLVTRKPLGQGQVVLFHVTANAEWSTLPLSGLFVQMLERLAVSTRPARPEVEELEGTTWVPRVVLDGFGTARDAGTMAGVPGEALASPEPSAELPPGLYEGPGQSLAVNVLDTGDTLAPARYPAGTVVEGLERAPETDLMPPLLALAMILLAVDALASLWLGGRLRRGATGAAAVALAALLAQGPGPAQAQAEPIPGEVVLAHVVTGDARTDEVALAGLTGLSAVLTARTSVEPDLPRGVDLETDELAFYPLLYWPVTADQPIPSDAAYARLNRYLRGGGMIVFDTRDADLGGFGSTSPASQRLRDIAAPLDIPPLEPLPEDHVMTRSFYLLQDFPGRYNSREVWVEASPDTPPVEGMPFRELNDGVTPVVIGANDWAAAWAVDDAGRTLLPIGRGFAGEQQREIAYRFGVNLVMHVLSGNYKSDQVHVPALLDRLGN</sequence>
<feature type="domain" description="DUF4159" evidence="3">
    <location>
        <begin position="666"/>
        <end position="883"/>
    </location>
</feature>
<dbReference type="SUPFAM" id="SSF52317">
    <property type="entry name" value="Class I glutamine amidotransferase-like"/>
    <property type="match status" value="1"/>
</dbReference>
<keyword evidence="1" id="KW-0472">Membrane</keyword>
<dbReference type="Pfam" id="PF07584">
    <property type="entry name" value="BatA"/>
    <property type="match status" value="1"/>
</dbReference>
<organism evidence="4 5">
    <name type="scientific">Jannaschia ovalis</name>
    <dbReference type="NCBI Taxonomy" id="3038773"/>
    <lineage>
        <taxon>Bacteria</taxon>
        <taxon>Pseudomonadati</taxon>
        <taxon>Pseudomonadota</taxon>
        <taxon>Alphaproteobacteria</taxon>
        <taxon>Rhodobacterales</taxon>
        <taxon>Roseobacteraceae</taxon>
        <taxon>Jannaschia</taxon>
    </lineage>
</organism>
<dbReference type="EMBL" id="CP122537">
    <property type="protein sequence ID" value="WGH80108.1"/>
    <property type="molecule type" value="Genomic_DNA"/>
</dbReference>
<evidence type="ECO:0000259" key="3">
    <source>
        <dbReference type="Pfam" id="PF13709"/>
    </source>
</evidence>
<dbReference type="NCBIfam" id="TIGR02226">
    <property type="entry name" value="two_anch"/>
    <property type="match status" value="1"/>
</dbReference>
<dbReference type="Gene3D" id="3.40.50.880">
    <property type="match status" value="1"/>
</dbReference>
<keyword evidence="1" id="KW-0812">Transmembrane</keyword>
<feature type="transmembrane region" description="Helical" evidence="1">
    <location>
        <begin position="61"/>
        <end position="83"/>
    </location>
</feature>
<dbReference type="Gene3D" id="3.40.50.12140">
    <property type="entry name" value="Domain of unknown function DUF4159"/>
    <property type="match status" value="1"/>
</dbReference>
<dbReference type="CDD" id="cd03143">
    <property type="entry name" value="A4_beta-galactosidase_middle_domain"/>
    <property type="match status" value="1"/>
</dbReference>
<evidence type="ECO:0000313" key="4">
    <source>
        <dbReference type="EMBL" id="WGH80108.1"/>
    </source>
</evidence>
<dbReference type="InterPro" id="IPR024163">
    <property type="entry name" value="Aerotolerance_reg_N"/>
</dbReference>
<dbReference type="RefSeq" id="WP_279967155.1">
    <property type="nucleotide sequence ID" value="NZ_CP122537.1"/>
</dbReference>
<feature type="domain" description="Aerotolerance regulator N-terminal" evidence="2">
    <location>
        <begin position="8"/>
        <end position="81"/>
    </location>
</feature>
<dbReference type="InterPro" id="IPR025297">
    <property type="entry name" value="DUF4159"/>
</dbReference>
<evidence type="ECO:0000259" key="2">
    <source>
        <dbReference type="Pfam" id="PF07584"/>
    </source>
</evidence>
<evidence type="ECO:0000313" key="5">
    <source>
        <dbReference type="Proteomes" id="UP001243420"/>
    </source>
</evidence>